<accession>A0A150WHT5</accession>
<proteinExistence type="predicted"/>
<dbReference type="EMBL" id="LUKE01000005">
    <property type="protein sequence ID" value="KYG62476.1"/>
    <property type="molecule type" value="Genomic_DNA"/>
</dbReference>
<feature type="domain" description="N-acetyltransferase" evidence="1">
    <location>
        <begin position="3"/>
        <end position="151"/>
    </location>
</feature>
<gene>
    <name evidence="2" type="ORF">AZI86_16725</name>
</gene>
<evidence type="ECO:0000313" key="3">
    <source>
        <dbReference type="Proteomes" id="UP000075320"/>
    </source>
</evidence>
<dbReference type="InterPro" id="IPR000182">
    <property type="entry name" value="GNAT_dom"/>
</dbReference>
<comment type="caution">
    <text evidence="2">The sequence shown here is derived from an EMBL/GenBank/DDBJ whole genome shotgun (WGS) entry which is preliminary data.</text>
</comment>
<dbReference type="RefSeq" id="WP_061836437.1">
    <property type="nucleotide sequence ID" value="NZ_LUKE01000005.1"/>
</dbReference>
<organism evidence="2 3">
    <name type="scientific">Bdellovibrio bacteriovorus</name>
    <dbReference type="NCBI Taxonomy" id="959"/>
    <lineage>
        <taxon>Bacteria</taxon>
        <taxon>Pseudomonadati</taxon>
        <taxon>Bdellovibrionota</taxon>
        <taxon>Bdellovibrionia</taxon>
        <taxon>Bdellovibrionales</taxon>
        <taxon>Pseudobdellovibrionaceae</taxon>
        <taxon>Bdellovibrio</taxon>
    </lineage>
</organism>
<dbReference type="Proteomes" id="UP000075320">
    <property type="component" value="Unassembled WGS sequence"/>
</dbReference>
<dbReference type="GO" id="GO:0016747">
    <property type="term" value="F:acyltransferase activity, transferring groups other than amino-acyl groups"/>
    <property type="evidence" value="ECO:0007669"/>
    <property type="project" value="InterPro"/>
</dbReference>
<evidence type="ECO:0000259" key="1">
    <source>
        <dbReference type="PROSITE" id="PS51186"/>
    </source>
</evidence>
<dbReference type="Pfam" id="PF00583">
    <property type="entry name" value="Acetyltransf_1"/>
    <property type="match status" value="1"/>
</dbReference>
<dbReference type="InterPro" id="IPR016181">
    <property type="entry name" value="Acyl_CoA_acyltransferase"/>
</dbReference>
<dbReference type="AlphaFoldDB" id="A0A150WHT5"/>
<evidence type="ECO:0000313" key="2">
    <source>
        <dbReference type="EMBL" id="KYG62476.1"/>
    </source>
</evidence>
<reference evidence="2 3" key="1">
    <citation type="submission" date="2016-03" db="EMBL/GenBank/DDBJ databases">
        <authorList>
            <person name="Ploux O."/>
        </authorList>
    </citation>
    <scope>NUCLEOTIDE SEQUENCE [LARGE SCALE GENOMIC DNA]</scope>
    <source>
        <strain evidence="2 3">R0</strain>
    </source>
</reference>
<protein>
    <recommendedName>
        <fullName evidence="1">N-acetyltransferase domain-containing protein</fullName>
    </recommendedName>
</protein>
<dbReference type="OrthoDB" id="9805924at2"/>
<dbReference type="PANTHER" id="PTHR43072">
    <property type="entry name" value="N-ACETYLTRANSFERASE"/>
    <property type="match status" value="1"/>
</dbReference>
<dbReference type="CDD" id="cd04301">
    <property type="entry name" value="NAT_SF"/>
    <property type="match status" value="1"/>
</dbReference>
<dbReference type="SUPFAM" id="SSF55729">
    <property type="entry name" value="Acyl-CoA N-acyltransferases (Nat)"/>
    <property type="match status" value="1"/>
</dbReference>
<sequence length="151" mass="17361">MEFEFRRMNGADPVEVLSIAERDILIPTLFDPDLQPAPTMLSDRIQSLGKMRDEDFADVAVDSSGHVVGFHLIRKDIFFGRAVGNVSTLWVDPAHRRKGVAKNLKLRAERWGREQGLYCIYTHTFVQNEPMVDLNKKLGFEIISYRLQKKL</sequence>
<dbReference type="Gene3D" id="3.40.630.30">
    <property type="match status" value="1"/>
</dbReference>
<dbReference type="PROSITE" id="PS51186">
    <property type="entry name" value="GNAT"/>
    <property type="match status" value="1"/>
</dbReference>
<name>A0A150WHT5_BDEBC</name>
<keyword evidence="3" id="KW-1185">Reference proteome</keyword>